<evidence type="ECO:0000256" key="1">
    <source>
        <dbReference type="SAM" id="MobiDB-lite"/>
    </source>
</evidence>
<evidence type="ECO:0008006" key="4">
    <source>
        <dbReference type="Google" id="ProtNLM"/>
    </source>
</evidence>
<proteinExistence type="predicted"/>
<dbReference type="PANTHER" id="PTHR47934:SF6">
    <property type="entry name" value="MITOCHONDRIAL GROUP I INTRON SPLICING FACTOR CCM1-RELATED"/>
    <property type="match status" value="1"/>
</dbReference>
<organism evidence="2 3">
    <name type="scientific">Amylocarpus encephaloides</name>
    <dbReference type="NCBI Taxonomy" id="45428"/>
    <lineage>
        <taxon>Eukaryota</taxon>
        <taxon>Fungi</taxon>
        <taxon>Dikarya</taxon>
        <taxon>Ascomycota</taxon>
        <taxon>Pezizomycotina</taxon>
        <taxon>Leotiomycetes</taxon>
        <taxon>Helotiales</taxon>
        <taxon>Helotiales incertae sedis</taxon>
        <taxon>Amylocarpus</taxon>
    </lineage>
</organism>
<dbReference type="GO" id="GO:0003729">
    <property type="term" value="F:mRNA binding"/>
    <property type="evidence" value="ECO:0007669"/>
    <property type="project" value="TreeGrafter"/>
</dbReference>
<dbReference type="GO" id="GO:0005739">
    <property type="term" value="C:mitochondrion"/>
    <property type="evidence" value="ECO:0007669"/>
    <property type="project" value="TreeGrafter"/>
</dbReference>
<dbReference type="AlphaFoldDB" id="A0A9P7YHH0"/>
<comment type="caution">
    <text evidence="2">The sequence shown here is derived from an EMBL/GenBank/DDBJ whole genome shotgun (WGS) entry which is preliminary data.</text>
</comment>
<evidence type="ECO:0000313" key="2">
    <source>
        <dbReference type="EMBL" id="KAG9233676.1"/>
    </source>
</evidence>
<dbReference type="InterPro" id="IPR011990">
    <property type="entry name" value="TPR-like_helical_dom_sf"/>
</dbReference>
<name>A0A9P7YHH0_9HELO</name>
<dbReference type="Gene3D" id="1.25.40.10">
    <property type="entry name" value="Tetratricopeptide repeat domain"/>
    <property type="match status" value="1"/>
</dbReference>
<dbReference type="GO" id="GO:0007005">
    <property type="term" value="P:mitochondrion organization"/>
    <property type="evidence" value="ECO:0007669"/>
    <property type="project" value="TreeGrafter"/>
</dbReference>
<gene>
    <name evidence="2" type="ORF">BJ875DRAFT_463475</name>
</gene>
<dbReference type="EMBL" id="MU251490">
    <property type="protein sequence ID" value="KAG9233676.1"/>
    <property type="molecule type" value="Genomic_DNA"/>
</dbReference>
<dbReference type="PANTHER" id="PTHR47934">
    <property type="entry name" value="PENTATRICOPEPTIDE REPEAT-CONTAINING PROTEIN PET309, MITOCHONDRIAL"/>
    <property type="match status" value="1"/>
</dbReference>
<keyword evidence="3" id="KW-1185">Reference proteome</keyword>
<evidence type="ECO:0000313" key="3">
    <source>
        <dbReference type="Proteomes" id="UP000824998"/>
    </source>
</evidence>
<protein>
    <recommendedName>
        <fullName evidence="4">Pentacotripeptide-repeat region of PRORP domain-containing protein</fullName>
    </recommendedName>
</protein>
<sequence>MPSNIPVPSKGALRTLRHLAMGTSCTVAFSAGMLTEDRSRRLHAAREVHDNAQRIKCSKNYHSTSSRLDFVAHDQTISLEESILLTTDAALRRLTKETNEFLPGNLQGRTGPPEKNAWRSRSEVPSPTGAGHAVQLEDPKPVTVTGTAHSRQLRTRKQSYTIPLEYRTNGGAKSRATTLDSGLRYNKAIRAPKQAKDFDRQVRLASDVTRLLDSSQDSTDIDAAALRLMEAFQEGVEIPKSGLDPQLLHAASVLSRACVGYGKIEFAHQIMDIVLKHSNAIDEAYFQHFSPHLIIGQLLDKVRGQVANKQSPVASIEKACSIYLMKYTEDSNVDAAKLNLDLVISQGQKLMQRASSLNLYRLVHGIYFRIDRYSKGKHSSKEIEQLIIATHEIGQHKKTFRLFKRFHANLLPEKVSLSNVVRRVVESVIRSSIDDAEFVLRIADTKAKAGGFESSTTPILKVIGHHWRSTRDLRKTIDLFERIEPLVRNANHPEAAYITIIRYCIEADDEDLAISYRERLLKFYTPSARDVRLHGEFALAKARRKDWKGVKADLDLALNPRGKKDFSIIFLPIFKLYAKSHSVSESENFVRRYIDQNVLELTPFISNHMIHVYAASRELDSLVRWLGFSEAAGCPTNVVSVNTILHHCSTTWNFSFHEAYLFYKSICDQSRGSKDFVNQRTLECLGQIAQRGNPTPEEYDKRMTMLKELGRKKHPWNTQGVFRAMNTALGKGDPEATLRIYDAACQARIPLPPQHLTTIVKAHIEIGNAENALSMIMVAHDRGEPVEHAVAHLLIHQISSGGQSKESVAATMDSLETAGIGVCQSILTHTMSMLCKQNNYEGAIGFWLTMSKRPGFSGVAIKLPTLTVLTEAYIGLRSRQGIVWVMQKLSQADYFPDTKFYLSLKTARHDFEKQHTGRALSQELCLFRDTLGRLISQVKGLRQERVQEKRHVQEMTLKIINSALIAEKQVSIATEYATIGDRKVDAVGVLESSKRLWEGDKVLLEVDSPPTEEMDDGMYARSRMVLGAAAG</sequence>
<accession>A0A9P7YHH0</accession>
<dbReference type="OrthoDB" id="185373at2759"/>
<feature type="region of interest" description="Disordered" evidence="1">
    <location>
        <begin position="102"/>
        <end position="160"/>
    </location>
</feature>
<dbReference type="Proteomes" id="UP000824998">
    <property type="component" value="Unassembled WGS sequence"/>
</dbReference>
<reference evidence="2" key="1">
    <citation type="journal article" date="2021" name="IMA Fungus">
        <title>Genomic characterization of three marine fungi, including Emericellopsis atlantica sp. nov. with signatures of a generalist lifestyle and marine biomass degradation.</title>
        <authorList>
            <person name="Hagestad O.C."/>
            <person name="Hou L."/>
            <person name="Andersen J.H."/>
            <person name="Hansen E.H."/>
            <person name="Altermark B."/>
            <person name="Li C."/>
            <person name="Kuhnert E."/>
            <person name="Cox R.J."/>
            <person name="Crous P.W."/>
            <person name="Spatafora J.W."/>
            <person name="Lail K."/>
            <person name="Amirebrahimi M."/>
            <person name="Lipzen A."/>
            <person name="Pangilinan J."/>
            <person name="Andreopoulos W."/>
            <person name="Hayes R.D."/>
            <person name="Ng V."/>
            <person name="Grigoriev I.V."/>
            <person name="Jackson S.A."/>
            <person name="Sutton T.D.S."/>
            <person name="Dobson A.D.W."/>
            <person name="Rama T."/>
        </authorList>
    </citation>
    <scope>NUCLEOTIDE SEQUENCE</scope>
    <source>
        <strain evidence="2">TRa018bII</strain>
    </source>
</reference>
<dbReference type="GO" id="GO:0006396">
    <property type="term" value="P:RNA processing"/>
    <property type="evidence" value="ECO:0007669"/>
    <property type="project" value="TreeGrafter"/>
</dbReference>
<dbReference type="InterPro" id="IPR051114">
    <property type="entry name" value="Mito_RNA_Proc_CCM1"/>
</dbReference>